<evidence type="ECO:0000313" key="2">
    <source>
        <dbReference type="EMBL" id="ANT46048.1"/>
    </source>
</evidence>
<dbReference type="SUPFAM" id="SSF47565">
    <property type="entry name" value="Insect pheromone/odorant-binding proteins"/>
    <property type="match status" value="1"/>
</dbReference>
<dbReference type="PANTHER" id="PTHR21364:SF2">
    <property type="entry name" value="GENERAL ODORANT-BINDING PROTEIN 19A"/>
    <property type="match status" value="1"/>
</dbReference>
<name>A0A219T7S3_9HYME</name>
<dbReference type="PANTHER" id="PTHR21364">
    <property type="entry name" value="GENERAL ODORANT-BINDING PROTEIN 19A"/>
    <property type="match status" value="1"/>
</dbReference>
<dbReference type="CDD" id="cd23992">
    <property type="entry name" value="PBP_GOBP"/>
    <property type="match status" value="1"/>
</dbReference>
<feature type="chain" id="PRO_5012307330" evidence="1">
    <location>
        <begin position="20"/>
        <end position="137"/>
    </location>
</feature>
<sequence>MYRLAVVFIFASVVVLSESAITAEDLVKFGMARRTCDRTNRVDPSVIDRVLQGEMINDPQFDCHVACVLKELNLLTADGSLNVEVAASKVPENLPYYNQLVGAIRSCGSRKGNDQCETAHMLFVCFHENNIPNLILG</sequence>
<evidence type="ECO:0000256" key="1">
    <source>
        <dbReference type="SAM" id="SignalP"/>
    </source>
</evidence>
<gene>
    <name evidence="2" type="primary">OBP19</name>
</gene>
<dbReference type="EMBL" id="KU342581">
    <property type="protein sequence ID" value="ANT46048.1"/>
    <property type="molecule type" value="mRNA"/>
</dbReference>
<organism evidence="2">
    <name type="scientific">Microplitis mediator</name>
    <dbReference type="NCBI Taxonomy" id="375433"/>
    <lineage>
        <taxon>Eukaryota</taxon>
        <taxon>Metazoa</taxon>
        <taxon>Ecdysozoa</taxon>
        <taxon>Arthropoda</taxon>
        <taxon>Hexapoda</taxon>
        <taxon>Insecta</taxon>
        <taxon>Pterygota</taxon>
        <taxon>Neoptera</taxon>
        <taxon>Endopterygota</taxon>
        <taxon>Hymenoptera</taxon>
        <taxon>Apocrita</taxon>
        <taxon>Ichneumonoidea</taxon>
        <taxon>Braconidae</taxon>
        <taxon>Microgastrinae</taxon>
        <taxon>Microplitis</taxon>
    </lineage>
</organism>
<dbReference type="SMART" id="SM00708">
    <property type="entry name" value="PhBP"/>
    <property type="match status" value="1"/>
</dbReference>
<accession>A0A219T7S3</accession>
<dbReference type="AlphaFoldDB" id="A0A219T7S3"/>
<feature type="signal peptide" evidence="1">
    <location>
        <begin position="1"/>
        <end position="19"/>
    </location>
</feature>
<proteinExistence type="evidence at transcript level"/>
<dbReference type="Gene3D" id="1.10.238.20">
    <property type="entry name" value="Pheromone/general odorant binding protein domain"/>
    <property type="match status" value="1"/>
</dbReference>
<protein>
    <submittedName>
        <fullName evidence="2">Odorant-binding protein 19</fullName>
    </submittedName>
</protein>
<dbReference type="InterPro" id="IPR006170">
    <property type="entry name" value="PBP/GOBP"/>
</dbReference>
<reference evidence="2" key="1">
    <citation type="submission" date="2015-12" db="EMBL/GenBank/DDBJ databases">
        <title>Identification and expression profile analysis of antennal water-soluble protein genes in an olfactory system of Microplitis mediator.</title>
        <authorList>
            <person name="Peng Y."/>
        </authorList>
    </citation>
    <scope>NUCLEOTIDE SEQUENCE</scope>
</reference>
<dbReference type="InterPro" id="IPR036728">
    <property type="entry name" value="PBP_GOBP_sf"/>
</dbReference>
<dbReference type="GO" id="GO:0005549">
    <property type="term" value="F:odorant binding"/>
    <property type="evidence" value="ECO:0007669"/>
    <property type="project" value="InterPro"/>
</dbReference>
<dbReference type="Pfam" id="PF01395">
    <property type="entry name" value="PBP_GOBP"/>
    <property type="match status" value="1"/>
</dbReference>
<keyword evidence="1" id="KW-0732">Signal</keyword>